<keyword evidence="6 8" id="KW-1133">Transmembrane helix</keyword>
<dbReference type="InterPro" id="IPR014263">
    <property type="entry name" value="Methanolan_biosynth_EpsI"/>
</dbReference>
<feature type="transmembrane region" description="Helical" evidence="8">
    <location>
        <begin position="198"/>
        <end position="217"/>
    </location>
</feature>
<feature type="transmembrane region" description="Helical" evidence="8">
    <location>
        <begin position="224"/>
        <end position="247"/>
    </location>
</feature>
<dbReference type="GO" id="GO:0006508">
    <property type="term" value="P:proteolysis"/>
    <property type="evidence" value="ECO:0007669"/>
    <property type="project" value="UniProtKB-KW"/>
</dbReference>
<evidence type="ECO:0000256" key="8">
    <source>
        <dbReference type="SAM" id="Phobius"/>
    </source>
</evidence>
<feature type="transmembrane region" description="Helical" evidence="8">
    <location>
        <begin position="114"/>
        <end position="145"/>
    </location>
</feature>
<dbReference type="Proteomes" id="UP000275394">
    <property type="component" value="Unassembled WGS sequence"/>
</dbReference>
<dbReference type="NCBIfam" id="TIGR04152">
    <property type="entry name" value="exosort_VPLPA"/>
    <property type="match status" value="1"/>
</dbReference>
<name>A0A3N2E1Y0_9GAMM</name>
<comment type="subcellular location">
    <subcellularLocation>
        <location evidence="1">Cell membrane</location>
        <topology evidence="1">Multi-pass membrane protein</topology>
    </subcellularLocation>
</comment>
<organism evidence="10 11">
    <name type="scientific">Sinobacterium caligoides</name>
    <dbReference type="NCBI Taxonomy" id="933926"/>
    <lineage>
        <taxon>Bacteria</taxon>
        <taxon>Pseudomonadati</taxon>
        <taxon>Pseudomonadota</taxon>
        <taxon>Gammaproteobacteria</taxon>
        <taxon>Cellvibrionales</taxon>
        <taxon>Spongiibacteraceae</taxon>
        <taxon>Sinobacterium</taxon>
    </lineage>
</organism>
<keyword evidence="2" id="KW-1003">Cell membrane</keyword>
<dbReference type="Pfam" id="PF11984">
    <property type="entry name" value="DUF3485"/>
    <property type="match status" value="1"/>
</dbReference>
<protein>
    <submittedName>
        <fullName evidence="10">Exosortase D (VPLPA-CTERM-specific)</fullName>
    </submittedName>
</protein>
<sequence length="533" mass="60109">MTDIETGLKNSTVLEGSKPYVFFVFLAISVSLIIFLFSDSLSMMVQWWERDEYSHGYMIPVISLLLVLQSLPSLSKRSRSSSWAGVVLVVLSVGLWVVAELSSLFIISQYSFLLAIYAVSIAVVGWRGFFVVFIPLIYLVFMIPLPSFLYSNLSQTLQLISSQLGVMVVRAFDISVYLEGNVIDLGVYKLQVVEACSGLRYLFPLMSFGFLMAAVYKGKLWHKVVIFLSTIPITVLMNSFRIGLIGVTVEYWGIEMAEGVLHDFEGWVIFIACLFFLFLEIALLGFISGMKGAVIDRFNLDLPDFKLVDFNGDFFLMRNQRPLVGCFVVLMAALFVSGAIKGREDIHPERESFVSVPLVNDNWRGKSVKLSEDVLGVLKLTDYMNANYISRQDGAIVNLYAAYYASQRRGASIHSPKSCLPGGGWVLQEFGQHEISNVPSMKGVNVNRSIIVKGESKQLVYYWFEQRGRKLTNEYLLKWYLMQDAIMINRTDGALVRLVSPIAFDETAEDVDKRFESFLLEFYPDVMKAVPGV</sequence>
<reference evidence="10 11" key="1">
    <citation type="submission" date="2018-11" db="EMBL/GenBank/DDBJ databases">
        <title>Genomic Encyclopedia of Type Strains, Phase IV (KMG-IV): sequencing the most valuable type-strain genomes for metagenomic binning, comparative biology and taxonomic classification.</title>
        <authorList>
            <person name="Goeker M."/>
        </authorList>
    </citation>
    <scope>NUCLEOTIDE SEQUENCE [LARGE SCALE GENOMIC DNA]</scope>
    <source>
        <strain evidence="10 11">DSM 100316</strain>
    </source>
</reference>
<feature type="transmembrane region" description="Helical" evidence="8">
    <location>
        <begin position="323"/>
        <end position="340"/>
    </location>
</feature>
<evidence type="ECO:0000256" key="3">
    <source>
        <dbReference type="ARBA" id="ARBA00022670"/>
    </source>
</evidence>
<keyword evidence="7 8" id="KW-0472">Membrane</keyword>
<dbReference type="GO" id="GO:0005886">
    <property type="term" value="C:plasma membrane"/>
    <property type="evidence" value="ECO:0007669"/>
    <property type="project" value="UniProtKB-SubCell"/>
</dbReference>
<dbReference type="GO" id="GO:0008233">
    <property type="term" value="F:peptidase activity"/>
    <property type="evidence" value="ECO:0007669"/>
    <property type="project" value="UniProtKB-KW"/>
</dbReference>
<evidence type="ECO:0000313" key="11">
    <source>
        <dbReference type="Proteomes" id="UP000275394"/>
    </source>
</evidence>
<keyword evidence="11" id="KW-1185">Reference proteome</keyword>
<dbReference type="InterPro" id="IPR013426">
    <property type="entry name" value="EpsH-like"/>
</dbReference>
<dbReference type="InterPro" id="IPR026392">
    <property type="entry name" value="Exo/Archaeosortase_dom"/>
</dbReference>
<keyword evidence="4 8" id="KW-0812">Transmembrane</keyword>
<feature type="transmembrane region" description="Helical" evidence="8">
    <location>
        <begin position="267"/>
        <end position="287"/>
    </location>
</feature>
<dbReference type="AlphaFoldDB" id="A0A3N2E1Y0"/>
<evidence type="ECO:0000256" key="1">
    <source>
        <dbReference type="ARBA" id="ARBA00004651"/>
    </source>
</evidence>
<feature type="transmembrane region" description="Helical" evidence="8">
    <location>
        <begin position="57"/>
        <end position="74"/>
    </location>
</feature>
<feature type="transmembrane region" description="Helical" evidence="8">
    <location>
        <begin position="20"/>
        <end position="37"/>
    </location>
</feature>
<evidence type="ECO:0000313" key="10">
    <source>
        <dbReference type="EMBL" id="ROS06128.1"/>
    </source>
</evidence>
<evidence type="ECO:0000256" key="4">
    <source>
        <dbReference type="ARBA" id="ARBA00022692"/>
    </source>
</evidence>
<proteinExistence type="predicted"/>
<evidence type="ECO:0000256" key="6">
    <source>
        <dbReference type="ARBA" id="ARBA00022989"/>
    </source>
</evidence>
<dbReference type="OrthoDB" id="9797363at2"/>
<keyword evidence="3" id="KW-0645">Protease</keyword>
<feature type="domain" description="Methanolan biosynthesis EpsI" evidence="9">
    <location>
        <begin position="327"/>
        <end position="525"/>
    </location>
</feature>
<dbReference type="InterPro" id="IPR019127">
    <property type="entry name" value="Exosortase"/>
</dbReference>
<feature type="transmembrane region" description="Helical" evidence="8">
    <location>
        <begin position="86"/>
        <end position="108"/>
    </location>
</feature>
<evidence type="ECO:0000256" key="5">
    <source>
        <dbReference type="ARBA" id="ARBA00022801"/>
    </source>
</evidence>
<dbReference type="InterPro" id="IPR026491">
    <property type="entry name" value="ExosortD_VPLPA"/>
</dbReference>
<dbReference type="RefSeq" id="WP_123710522.1">
    <property type="nucleotide sequence ID" value="NZ_RKHR01000001.1"/>
</dbReference>
<keyword evidence="5" id="KW-0378">Hydrolase</keyword>
<dbReference type="EMBL" id="RKHR01000001">
    <property type="protein sequence ID" value="ROS06128.1"/>
    <property type="molecule type" value="Genomic_DNA"/>
</dbReference>
<dbReference type="NCBIfam" id="TIGR02914">
    <property type="entry name" value="EpsI_fam"/>
    <property type="match status" value="1"/>
</dbReference>
<evidence type="ECO:0000256" key="7">
    <source>
        <dbReference type="ARBA" id="ARBA00023136"/>
    </source>
</evidence>
<dbReference type="Pfam" id="PF09721">
    <property type="entry name" value="Exosortase_EpsH"/>
    <property type="match status" value="1"/>
</dbReference>
<accession>A0A3N2E1Y0</accession>
<evidence type="ECO:0000259" key="9">
    <source>
        <dbReference type="Pfam" id="PF11984"/>
    </source>
</evidence>
<dbReference type="NCBIfam" id="TIGR02602">
    <property type="entry name" value="8TM_EpsH"/>
    <property type="match status" value="1"/>
</dbReference>
<gene>
    <name evidence="10" type="ORF">EDC56_0035</name>
</gene>
<evidence type="ECO:0000256" key="2">
    <source>
        <dbReference type="ARBA" id="ARBA00022475"/>
    </source>
</evidence>
<comment type="caution">
    <text evidence="10">The sequence shown here is derived from an EMBL/GenBank/DDBJ whole genome shotgun (WGS) entry which is preliminary data.</text>
</comment>
<dbReference type="NCBIfam" id="TIGR04178">
    <property type="entry name" value="exo_archaeo"/>
    <property type="match status" value="1"/>
</dbReference>